<feature type="transmembrane region" description="Helical" evidence="7">
    <location>
        <begin position="134"/>
        <end position="151"/>
    </location>
</feature>
<evidence type="ECO:0000256" key="4">
    <source>
        <dbReference type="ARBA" id="ARBA00022692"/>
    </source>
</evidence>
<name>A0A543P1Y0_9ACTN</name>
<sequence length="500" mass="52418">MPADEEVRTGAGYSPPVSGDTDRMELRSLAVAGARWSVIDKWGVRLLNLATFAVLGYLLEPAEFGVVAAAQVAVAMAMTFAEQGLAQAVIVDDQDDDETRSTAFWIALGSGLLIALVMAALAPLIAMALGIPEIVPVLRALSLVLVLRALGSVPDALAQRRLQFKALAVRSVTAAAVGAAIGIGCAIAGAGVWALVAQVLSQVAVSTLLLWVATRFRPRFRFSMTTARRMWRFGWKVVAIDLFTVTAGQGDNLVVGAVLGPVALGYYVIARRLLNVVVDAFTGVMSALSLPVFARLKNDRPGLIAALRQATRTSLAVSVPVFGSLAIVAPFLVPLLFGPQWHDSAKMLQVLCVTGVVSSLAYFDRGVLLAAGRPGLEIAAIATLAVVTVAAAALGAQASVFAVAVAIAARSLLMVPLRLSILRIALRLDLWAYLRGWLAPLLGGMGLLASAAGIWLVMPAQSGWLALSIAAAVGLAAYAAVLWLLDRPLVHTLVGFLRRA</sequence>
<feature type="transmembrane region" description="Helical" evidence="7">
    <location>
        <begin position="172"/>
        <end position="193"/>
    </location>
</feature>
<dbReference type="AlphaFoldDB" id="A0A543P1Y0"/>
<feature type="transmembrane region" description="Helical" evidence="7">
    <location>
        <begin position="400"/>
        <end position="425"/>
    </location>
</feature>
<feature type="transmembrane region" description="Helical" evidence="7">
    <location>
        <begin position="273"/>
        <end position="294"/>
    </location>
</feature>
<comment type="similarity">
    <text evidence="2">Belongs to the polysaccharide synthase family.</text>
</comment>
<accession>A0A543P1Y0</accession>
<feature type="transmembrane region" description="Helical" evidence="7">
    <location>
        <begin position="464"/>
        <end position="485"/>
    </location>
</feature>
<evidence type="ECO:0000256" key="5">
    <source>
        <dbReference type="ARBA" id="ARBA00022989"/>
    </source>
</evidence>
<proteinExistence type="inferred from homology"/>
<dbReference type="EMBL" id="VFQE01000002">
    <property type="protein sequence ID" value="TQN37970.1"/>
    <property type="molecule type" value="Genomic_DNA"/>
</dbReference>
<keyword evidence="9" id="KW-1185">Reference proteome</keyword>
<organism evidence="8 9">
    <name type="scientific">Blastococcus colisei</name>
    <dbReference type="NCBI Taxonomy" id="1564162"/>
    <lineage>
        <taxon>Bacteria</taxon>
        <taxon>Bacillati</taxon>
        <taxon>Actinomycetota</taxon>
        <taxon>Actinomycetes</taxon>
        <taxon>Geodermatophilales</taxon>
        <taxon>Geodermatophilaceae</taxon>
        <taxon>Blastococcus</taxon>
    </lineage>
</organism>
<feature type="transmembrane region" description="Helical" evidence="7">
    <location>
        <begin position="344"/>
        <end position="363"/>
    </location>
</feature>
<keyword evidence="6 7" id="KW-0472">Membrane</keyword>
<comment type="caution">
    <text evidence="8">The sequence shown here is derived from an EMBL/GenBank/DDBJ whole genome shotgun (WGS) entry which is preliminary data.</text>
</comment>
<dbReference type="PANTHER" id="PTHR30250:SF10">
    <property type="entry name" value="LIPOPOLYSACCHARIDE BIOSYNTHESIS PROTEIN WZXC"/>
    <property type="match status" value="1"/>
</dbReference>
<dbReference type="InterPro" id="IPR050833">
    <property type="entry name" value="Poly_Biosynth_Transport"/>
</dbReference>
<dbReference type="Proteomes" id="UP000319865">
    <property type="component" value="Unassembled WGS sequence"/>
</dbReference>
<feature type="transmembrane region" description="Helical" evidence="7">
    <location>
        <begin position="315"/>
        <end position="338"/>
    </location>
</feature>
<feature type="transmembrane region" description="Helical" evidence="7">
    <location>
        <begin position="199"/>
        <end position="216"/>
    </location>
</feature>
<evidence type="ECO:0000313" key="8">
    <source>
        <dbReference type="EMBL" id="TQN37970.1"/>
    </source>
</evidence>
<reference evidence="8 9" key="1">
    <citation type="submission" date="2019-06" db="EMBL/GenBank/DDBJ databases">
        <title>Sequencing the genomes of 1000 actinobacteria strains.</title>
        <authorList>
            <person name="Klenk H.-P."/>
        </authorList>
    </citation>
    <scope>NUCLEOTIDE SEQUENCE [LARGE SCALE GENOMIC DNA]</scope>
    <source>
        <strain evidence="8 9">DSM 46837</strain>
    </source>
</reference>
<evidence type="ECO:0000256" key="7">
    <source>
        <dbReference type="SAM" id="Phobius"/>
    </source>
</evidence>
<keyword evidence="3" id="KW-1003">Cell membrane</keyword>
<evidence type="ECO:0000256" key="3">
    <source>
        <dbReference type="ARBA" id="ARBA00022475"/>
    </source>
</evidence>
<dbReference type="CDD" id="cd13127">
    <property type="entry name" value="MATE_tuaB_like"/>
    <property type="match status" value="1"/>
</dbReference>
<gene>
    <name evidence="8" type="ORF">FHU33_4647</name>
</gene>
<feature type="transmembrane region" description="Helical" evidence="7">
    <location>
        <begin position="375"/>
        <end position="394"/>
    </location>
</feature>
<keyword evidence="5 7" id="KW-1133">Transmembrane helix</keyword>
<keyword evidence="4 7" id="KW-0812">Transmembrane</keyword>
<dbReference type="Pfam" id="PF13440">
    <property type="entry name" value="Polysacc_synt_3"/>
    <property type="match status" value="1"/>
</dbReference>
<evidence type="ECO:0000256" key="1">
    <source>
        <dbReference type="ARBA" id="ARBA00004651"/>
    </source>
</evidence>
<feature type="transmembrane region" description="Helical" evidence="7">
    <location>
        <begin position="437"/>
        <end position="458"/>
    </location>
</feature>
<evidence type="ECO:0000256" key="2">
    <source>
        <dbReference type="ARBA" id="ARBA00007430"/>
    </source>
</evidence>
<feature type="transmembrane region" description="Helical" evidence="7">
    <location>
        <begin position="237"/>
        <end position="267"/>
    </location>
</feature>
<protein>
    <submittedName>
        <fullName evidence="8">O-antigen/teichoic acid export membrane protein</fullName>
    </submittedName>
</protein>
<comment type="subcellular location">
    <subcellularLocation>
        <location evidence="1">Cell membrane</location>
        <topology evidence="1">Multi-pass membrane protein</topology>
    </subcellularLocation>
</comment>
<dbReference type="PANTHER" id="PTHR30250">
    <property type="entry name" value="PST FAMILY PREDICTED COLANIC ACID TRANSPORTER"/>
    <property type="match status" value="1"/>
</dbReference>
<feature type="transmembrane region" description="Helical" evidence="7">
    <location>
        <begin position="65"/>
        <end position="91"/>
    </location>
</feature>
<feature type="transmembrane region" description="Helical" evidence="7">
    <location>
        <begin position="103"/>
        <end position="128"/>
    </location>
</feature>
<evidence type="ECO:0000256" key="6">
    <source>
        <dbReference type="ARBA" id="ARBA00023136"/>
    </source>
</evidence>
<evidence type="ECO:0000313" key="9">
    <source>
        <dbReference type="Proteomes" id="UP000319865"/>
    </source>
</evidence>
<dbReference type="GO" id="GO:0005886">
    <property type="term" value="C:plasma membrane"/>
    <property type="evidence" value="ECO:0007669"/>
    <property type="project" value="UniProtKB-SubCell"/>
</dbReference>
<feature type="transmembrane region" description="Helical" evidence="7">
    <location>
        <begin position="42"/>
        <end position="59"/>
    </location>
</feature>